<feature type="domain" description="Pyrin" evidence="4">
    <location>
        <begin position="123"/>
        <end position="218"/>
    </location>
</feature>
<dbReference type="SUPFAM" id="SSF47986">
    <property type="entry name" value="DEATH domain"/>
    <property type="match status" value="2"/>
</dbReference>
<accession>A0A674C2Q8</accession>
<evidence type="ECO:0000313" key="6">
    <source>
        <dbReference type="Proteomes" id="UP000472277"/>
    </source>
</evidence>
<evidence type="ECO:0000256" key="2">
    <source>
        <dbReference type="ARBA" id="ARBA00022490"/>
    </source>
</evidence>
<dbReference type="CDD" id="cd08321">
    <property type="entry name" value="Pyrin_ASC-like"/>
    <property type="match status" value="2"/>
</dbReference>
<protein>
    <submittedName>
        <fullName evidence="5">Uncharacterized LOC115178189</fullName>
    </submittedName>
</protein>
<dbReference type="PROSITE" id="PS50824">
    <property type="entry name" value="DAPIN"/>
    <property type="match status" value="2"/>
</dbReference>
<keyword evidence="6" id="KW-1185">Reference proteome</keyword>
<dbReference type="SMART" id="SM01289">
    <property type="entry name" value="PYRIN"/>
    <property type="match status" value="2"/>
</dbReference>
<evidence type="ECO:0000256" key="1">
    <source>
        <dbReference type="ARBA" id="ARBA00004496"/>
    </source>
</evidence>
<feature type="domain" description="Pyrin" evidence="4">
    <location>
        <begin position="8"/>
        <end position="90"/>
    </location>
</feature>
<organism evidence="5 6">
    <name type="scientific">Salmo trutta</name>
    <name type="common">Brown trout</name>
    <dbReference type="NCBI Taxonomy" id="8032"/>
    <lineage>
        <taxon>Eukaryota</taxon>
        <taxon>Metazoa</taxon>
        <taxon>Chordata</taxon>
        <taxon>Craniata</taxon>
        <taxon>Vertebrata</taxon>
        <taxon>Euteleostomi</taxon>
        <taxon>Actinopterygii</taxon>
        <taxon>Neopterygii</taxon>
        <taxon>Teleostei</taxon>
        <taxon>Protacanthopterygii</taxon>
        <taxon>Salmoniformes</taxon>
        <taxon>Salmonidae</taxon>
        <taxon>Salmoninae</taxon>
        <taxon>Salmo</taxon>
    </lineage>
</organism>
<dbReference type="Gene3D" id="1.10.533.10">
    <property type="entry name" value="Death Domain, Fas"/>
    <property type="match status" value="2"/>
</dbReference>
<dbReference type="Pfam" id="PF02758">
    <property type="entry name" value="PYRIN"/>
    <property type="match status" value="2"/>
</dbReference>
<reference evidence="5" key="2">
    <citation type="submission" date="2025-09" db="UniProtKB">
        <authorList>
            <consortium name="Ensembl"/>
        </authorList>
    </citation>
    <scope>IDENTIFICATION</scope>
</reference>
<dbReference type="GeneTree" id="ENSGT00730000111912"/>
<dbReference type="Proteomes" id="UP000472277">
    <property type="component" value="Chromosome 38"/>
</dbReference>
<dbReference type="InterPro" id="IPR011029">
    <property type="entry name" value="DEATH-like_dom_sf"/>
</dbReference>
<dbReference type="GO" id="GO:0005737">
    <property type="term" value="C:cytoplasm"/>
    <property type="evidence" value="ECO:0007669"/>
    <property type="project" value="UniProtKB-SubCell"/>
</dbReference>
<evidence type="ECO:0000313" key="5">
    <source>
        <dbReference type="Ensembl" id="ENSSTUP00000077852.1"/>
    </source>
</evidence>
<dbReference type="InterPro" id="IPR004020">
    <property type="entry name" value="DAPIN"/>
</dbReference>
<name>A0A674C2Q8_SALTR</name>
<keyword evidence="3" id="KW-0677">Repeat</keyword>
<dbReference type="PANTHER" id="PTHR45690">
    <property type="entry name" value="NACHT, LRR AND PYD DOMAINS-CONTAINING PROTEIN 12"/>
    <property type="match status" value="1"/>
</dbReference>
<evidence type="ECO:0000256" key="3">
    <source>
        <dbReference type="ARBA" id="ARBA00022737"/>
    </source>
</evidence>
<dbReference type="Ensembl" id="ENSSTUT00000082911.1">
    <property type="protein sequence ID" value="ENSSTUP00000077852.1"/>
    <property type="gene ID" value="ENSSTUG00000034350.1"/>
</dbReference>
<gene>
    <name evidence="5" type="primary">LOC115178189</name>
</gene>
<dbReference type="AlphaFoldDB" id="A0A674C2Q8"/>
<comment type="subcellular location">
    <subcellularLocation>
        <location evidence="1">Cytoplasm</location>
    </subcellularLocation>
</comment>
<reference evidence="5" key="1">
    <citation type="submission" date="2025-08" db="UniProtKB">
        <authorList>
            <consortium name="Ensembl"/>
        </authorList>
    </citation>
    <scope>IDENTIFICATION</scope>
</reference>
<proteinExistence type="predicted"/>
<dbReference type="InterPro" id="IPR050637">
    <property type="entry name" value="NLRP_innate_immun_reg"/>
</dbReference>
<evidence type="ECO:0000259" key="4">
    <source>
        <dbReference type="PROSITE" id="PS50824"/>
    </source>
</evidence>
<dbReference type="PANTHER" id="PTHR45690:SF19">
    <property type="entry name" value="NACHT, LRR AND PYD DOMAINS-CONTAINING PROTEIN 3"/>
    <property type="match status" value="1"/>
</dbReference>
<keyword evidence="2" id="KW-0963">Cytoplasm</keyword>
<sequence length="254" mass="29187">MLDVPALLLTTLEELTEKQLKTFQSHLTTVQLPGFPPIPESQLENVDRQDTVDQMVERYGPEGAVRNTLRTLRWMKRVDLAEKLERDHTRGNITIMYINLYITTTVQSRSKPEEAGWGSYRRTEKKREALLLATLGELSTDELKIFQQELTPSKQLPPYLTAFPPIPETQLENADRQVTVDQMVERYGPEGAVEITLTTLRRKNQNDLAKLEREVKHSVPCLHVDCHHLSFTQLEPQLADKLRTVLDSVALEMM</sequence>